<reference evidence="3" key="1">
    <citation type="submission" date="2024-05" db="EMBL/GenBank/DDBJ databases">
        <title>Metabacillus sp. nov., isolated from the rhizosphere soil of tomato plants.</title>
        <authorList>
            <person name="Ma R."/>
        </authorList>
    </citation>
    <scope>NUCLEOTIDE SEQUENCE</scope>
    <source>
        <strain evidence="3">DBTR6</strain>
    </source>
</reference>
<dbReference type="Gene3D" id="3.40.50.10170">
    <property type="match status" value="1"/>
</dbReference>
<dbReference type="RefSeq" id="WP_224141316.1">
    <property type="nucleotide sequence ID" value="NZ_JAIQUM010000072.1"/>
</dbReference>
<accession>A0ABS7UX23</accession>
<dbReference type="InterPro" id="IPR043168">
    <property type="entry name" value="DegV_C"/>
</dbReference>
<dbReference type="PROSITE" id="PS51482">
    <property type="entry name" value="DEGV"/>
    <property type="match status" value="1"/>
</dbReference>
<sequence>MNVHIIADSACDLPIDYFEKRELSFLPLNVDLNGDQRQDQKDIKPKQLYDAMREGTVVKTSQASPLQFKELFTNLASKGIPSLYIALSSELSGTYQTAMMIRNEVLEEYPNFELVIIDSKSVSLGLGLAIKYATDLVESGKTLSEVEAAVKSYCMKMEHIFTVDDLEYLARGGRISKASAFVGGLLNIKPLLHIEAGKLVPLEKIRGRKKMFRRMIEIMKERGVNLENQTIAISHGDDEDAANTMKAMIEEEFSPKEIYINYIGAAVGAHSGPGTLAIFFLNDEH</sequence>
<dbReference type="PANTHER" id="PTHR33434:SF3">
    <property type="entry name" value="DEGV DOMAIN-CONTAINING PROTEIN YITS"/>
    <property type="match status" value="1"/>
</dbReference>
<name>A0ABS7UX23_9BACI</name>
<proteinExistence type="predicted"/>
<organism evidence="3 4">
    <name type="scientific">Metabacillus rhizolycopersici</name>
    <dbReference type="NCBI Taxonomy" id="2875709"/>
    <lineage>
        <taxon>Bacteria</taxon>
        <taxon>Bacillati</taxon>
        <taxon>Bacillota</taxon>
        <taxon>Bacilli</taxon>
        <taxon>Bacillales</taxon>
        <taxon>Bacillaceae</taxon>
        <taxon>Metabacillus</taxon>
    </lineage>
</organism>
<dbReference type="Proteomes" id="UP001165287">
    <property type="component" value="Unassembled WGS sequence"/>
</dbReference>
<keyword evidence="2" id="KW-0446">Lipid-binding</keyword>
<evidence type="ECO:0000313" key="4">
    <source>
        <dbReference type="Proteomes" id="UP001165287"/>
    </source>
</evidence>
<dbReference type="PANTHER" id="PTHR33434">
    <property type="entry name" value="DEGV DOMAIN-CONTAINING PROTEIN DR_1986-RELATED"/>
    <property type="match status" value="1"/>
</dbReference>
<evidence type="ECO:0000256" key="2">
    <source>
        <dbReference type="ARBA" id="ARBA00023121"/>
    </source>
</evidence>
<protein>
    <submittedName>
        <fullName evidence="3">DegV family protein</fullName>
    </submittedName>
</protein>
<keyword evidence="4" id="KW-1185">Reference proteome</keyword>
<comment type="caution">
    <text evidence="3">The sequence shown here is derived from an EMBL/GenBank/DDBJ whole genome shotgun (WGS) entry which is preliminary data.</text>
</comment>
<dbReference type="NCBIfam" id="TIGR00762">
    <property type="entry name" value="DegV"/>
    <property type="match status" value="1"/>
</dbReference>
<gene>
    <name evidence="3" type="ORF">K9V48_22160</name>
</gene>
<dbReference type="InterPro" id="IPR050270">
    <property type="entry name" value="DegV_domain_contain"/>
</dbReference>
<evidence type="ECO:0000313" key="3">
    <source>
        <dbReference type="EMBL" id="MBZ5752871.1"/>
    </source>
</evidence>
<dbReference type="InterPro" id="IPR003797">
    <property type="entry name" value="DegV"/>
</dbReference>
<evidence type="ECO:0000256" key="1">
    <source>
        <dbReference type="ARBA" id="ARBA00003238"/>
    </source>
</evidence>
<comment type="function">
    <text evidence="1">May bind long-chain fatty acids, such as palmitate, and may play a role in lipid transport or fatty acid metabolism.</text>
</comment>
<dbReference type="Pfam" id="PF02645">
    <property type="entry name" value="DegV"/>
    <property type="match status" value="1"/>
</dbReference>
<dbReference type="SUPFAM" id="SSF82549">
    <property type="entry name" value="DAK1/DegV-like"/>
    <property type="match status" value="1"/>
</dbReference>
<dbReference type="Gene3D" id="3.30.1180.10">
    <property type="match status" value="1"/>
</dbReference>
<dbReference type="EMBL" id="JAIQUM010000072">
    <property type="protein sequence ID" value="MBZ5752871.1"/>
    <property type="molecule type" value="Genomic_DNA"/>
</dbReference>